<sequence>MPPRIKITKDSILDAAFMVTREKGIQHVNARELARQLNCSTQPIFRAYESMEDLKLNLYQKVEAYYNQFMFQGLEHPIPFLGMGLAYIRFARLERNFFILLFMAEQFKIKSFSEMLEGEDNQQVIGIIQGMTGLSEEFAKVLFVDIWLMIHGIASMAATNSCDLDEAEIETILKDTFAGLLHRLKERDN</sequence>
<evidence type="ECO:0000256" key="1">
    <source>
        <dbReference type="ARBA" id="ARBA00023125"/>
    </source>
</evidence>
<dbReference type="EMBL" id="AP023367">
    <property type="protein sequence ID" value="BCJ93113.1"/>
    <property type="molecule type" value="Genomic_DNA"/>
</dbReference>
<dbReference type="Gene3D" id="1.10.357.10">
    <property type="entry name" value="Tetracycline Repressor, domain 2"/>
    <property type="match status" value="1"/>
</dbReference>
<reference evidence="2 3" key="1">
    <citation type="journal article" date="2016" name="Int. J. Syst. Evol. Microbiol.">
        <title>Descriptions of Anaerotaenia torta gen. nov., sp. nov. and Anaerocolumna cellulosilytica gen. nov., sp. nov. isolated from a methanogenic reactor of cattle waste.</title>
        <authorList>
            <person name="Uek A."/>
            <person name="Ohtaki Y."/>
            <person name="Kaku N."/>
            <person name="Ueki K."/>
        </authorList>
    </citation>
    <scope>NUCLEOTIDE SEQUENCE [LARGE SCALE GENOMIC DNA]</scope>
    <source>
        <strain evidence="2 3">SN021</strain>
    </source>
</reference>
<dbReference type="InterPro" id="IPR036271">
    <property type="entry name" value="Tet_transcr_reg_TetR-rel_C_sf"/>
</dbReference>
<dbReference type="InterPro" id="IPR001647">
    <property type="entry name" value="HTH_TetR"/>
</dbReference>
<dbReference type="AlphaFoldDB" id="A0A6S6QP33"/>
<organism evidence="2 3">
    <name type="scientific">Anaerocolumna cellulosilytica</name>
    <dbReference type="NCBI Taxonomy" id="433286"/>
    <lineage>
        <taxon>Bacteria</taxon>
        <taxon>Bacillati</taxon>
        <taxon>Bacillota</taxon>
        <taxon>Clostridia</taxon>
        <taxon>Lachnospirales</taxon>
        <taxon>Lachnospiraceae</taxon>
        <taxon>Anaerocolumna</taxon>
    </lineage>
</organism>
<dbReference type="PROSITE" id="PS50977">
    <property type="entry name" value="HTH_TETR_2"/>
    <property type="match status" value="1"/>
</dbReference>
<dbReference type="SUPFAM" id="SSF48498">
    <property type="entry name" value="Tetracyclin repressor-like, C-terminal domain"/>
    <property type="match status" value="1"/>
</dbReference>
<dbReference type="Proteomes" id="UP000515561">
    <property type="component" value="Chromosome"/>
</dbReference>
<protein>
    <submittedName>
        <fullName evidence="2">TetR family transcriptional regulator</fullName>
    </submittedName>
</protein>
<accession>A0A6S6QP33</accession>
<dbReference type="InterPro" id="IPR009057">
    <property type="entry name" value="Homeodomain-like_sf"/>
</dbReference>
<keyword evidence="1" id="KW-0238">DNA-binding</keyword>
<gene>
    <name evidence="2" type="ORF">acsn021_06820</name>
</gene>
<keyword evidence="3" id="KW-1185">Reference proteome</keyword>
<evidence type="ECO:0000313" key="3">
    <source>
        <dbReference type="Proteomes" id="UP000515561"/>
    </source>
</evidence>
<name>A0A6S6QP33_9FIRM</name>
<dbReference type="GO" id="GO:0003677">
    <property type="term" value="F:DNA binding"/>
    <property type="evidence" value="ECO:0007669"/>
    <property type="project" value="UniProtKB-UniRule"/>
</dbReference>
<dbReference type="KEGG" id="acel:acsn021_06820"/>
<evidence type="ECO:0000313" key="2">
    <source>
        <dbReference type="EMBL" id="BCJ93113.1"/>
    </source>
</evidence>
<dbReference type="SUPFAM" id="SSF46689">
    <property type="entry name" value="Homeodomain-like"/>
    <property type="match status" value="1"/>
</dbReference>
<proteinExistence type="predicted"/>
<dbReference type="RefSeq" id="WP_184095187.1">
    <property type="nucleotide sequence ID" value="NZ_AP023367.1"/>
</dbReference>